<dbReference type="CDD" id="cd16385">
    <property type="entry name" value="IcmL"/>
    <property type="match status" value="1"/>
</dbReference>
<keyword evidence="1" id="KW-1133">Transmembrane helix</keyword>
<evidence type="ECO:0000313" key="3">
    <source>
        <dbReference type="Proteomes" id="UP001225042"/>
    </source>
</evidence>
<dbReference type="Proteomes" id="UP001225042">
    <property type="component" value="Unassembled WGS sequence"/>
</dbReference>
<evidence type="ECO:0000313" key="2">
    <source>
        <dbReference type="EMBL" id="MDQ2259564.1"/>
    </source>
</evidence>
<proteinExistence type="predicted"/>
<feature type="transmembrane region" description="Helical" evidence="1">
    <location>
        <begin position="49"/>
        <end position="70"/>
    </location>
</feature>
<dbReference type="AlphaFoldDB" id="A0AAW8HHW4"/>
<reference evidence="2 3" key="1">
    <citation type="submission" date="2023-08" db="EMBL/GenBank/DDBJ databases">
        <authorList>
            <person name="Dale J."/>
        </authorList>
    </citation>
    <scope>NUCLEOTIDE SEQUENCE [LARGE SCALE GENOMIC DNA]</scope>
    <source>
        <strain evidence="2 3">2023EL-00788</strain>
    </source>
</reference>
<sequence>MDDSQNSKKSPTEQHQLTRTAEEISDIQRLLDEARESVLSCRRLSKASLINTVTNLGLVVLVAIMFMVILTQKREYFATNPEGGITPLVALDRPIITDDGVKLVARDSLYLIMNLNFDTYKQDIERGRSGFVDEGLANILQAMKEAGIFDIMKKYRVNIRTEFGPAVITAKGISKSKVAYWKLEYPITIRFVGQSSVTRPMNFTLQTTVKAVEPKVNPAGVAISQGITRPVKDSAVN</sequence>
<protein>
    <submittedName>
        <fullName evidence="2">DotI/IcmL/TraM family protein</fullName>
    </submittedName>
</protein>
<dbReference type="RefSeq" id="WP_047722390.1">
    <property type="nucleotide sequence ID" value="NZ_JAVDKS010000022.1"/>
</dbReference>
<dbReference type="Pfam" id="PF11393">
    <property type="entry name" value="T4BSS_DotI_IcmL"/>
    <property type="match status" value="1"/>
</dbReference>
<keyword evidence="3" id="KW-1185">Reference proteome</keyword>
<comment type="caution">
    <text evidence="2">The sequence shown here is derived from an EMBL/GenBank/DDBJ whole genome shotgun (WGS) entry which is preliminary data.</text>
</comment>
<name>A0AAW8HHW4_9ENTR</name>
<accession>A0AAW8HHW4</accession>
<organism evidence="2 3">
    <name type="scientific">Enterobacter soli</name>
    <dbReference type="NCBI Taxonomy" id="885040"/>
    <lineage>
        <taxon>Bacteria</taxon>
        <taxon>Pseudomonadati</taxon>
        <taxon>Pseudomonadota</taxon>
        <taxon>Gammaproteobacteria</taxon>
        <taxon>Enterobacterales</taxon>
        <taxon>Enterobacteriaceae</taxon>
        <taxon>Enterobacter</taxon>
    </lineage>
</organism>
<keyword evidence="1" id="KW-0812">Transmembrane</keyword>
<keyword evidence="1" id="KW-0472">Membrane</keyword>
<gene>
    <name evidence="2" type="ORF">RBJ67_25885</name>
</gene>
<dbReference type="EMBL" id="JAVDKS010000022">
    <property type="protein sequence ID" value="MDQ2259564.1"/>
    <property type="molecule type" value="Genomic_DNA"/>
</dbReference>
<evidence type="ECO:0000256" key="1">
    <source>
        <dbReference type="SAM" id="Phobius"/>
    </source>
</evidence>
<dbReference type="InterPro" id="IPR021055">
    <property type="entry name" value="T4BSS_IcmL/DotI"/>
</dbReference>